<feature type="transmembrane region" description="Helical" evidence="16">
    <location>
        <begin position="27"/>
        <end position="45"/>
    </location>
</feature>
<dbReference type="EMBL" id="BMIO01000005">
    <property type="protein sequence ID" value="GGD44457.1"/>
    <property type="molecule type" value="Genomic_DNA"/>
</dbReference>
<dbReference type="GO" id="GO:0071555">
    <property type="term" value="P:cell wall organization"/>
    <property type="evidence" value="ECO:0007669"/>
    <property type="project" value="UniProtKB-KW"/>
</dbReference>
<dbReference type="InterPro" id="IPR036950">
    <property type="entry name" value="PBP_transglycosylase"/>
</dbReference>
<evidence type="ECO:0000313" key="20">
    <source>
        <dbReference type="Proteomes" id="UP000598997"/>
    </source>
</evidence>
<dbReference type="GO" id="GO:0008658">
    <property type="term" value="F:penicillin binding"/>
    <property type="evidence" value="ECO:0007669"/>
    <property type="project" value="InterPro"/>
</dbReference>
<comment type="similarity">
    <text evidence="3">In the N-terminal section; belongs to the glycosyltransferase 51 family.</text>
</comment>
<dbReference type="Gene3D" id="1.10.3810.10">
    <property type="entry name" value="Biosynthetic peptidoglycan transglycosylase-like"/>
    <property type="match status" value="1"/>
</dbReference>
<evidence type="ECO:0000256" key="11">
    <source>
        <dbReference type="ARBA" id="ARBA00023268"/>
    </source>
</evidence>
<evidence type="ECO:0000256" key="14">
    <source>
        <dbReference type="ARBA" id="ARBA00049902"/>
    </source>
</evidence>
<gene>
    <name evidence="19" type="ORF">GCM10010989_18220</name>
</gene>
<evidence type="ECO:0000313" key="19">
    <source>
        <dbReference type="EMBL" id="GGD44457.1"/>
    </source>
</evidence>
<keyword evidence="7" id="KW-0808">Transferase</keyword>
<evidence type="ECO:0000256" key="15">
    <source>
        <dbReference type="SAM" id="MobiDB-lite"/>
    </source>
</evidence>
<dbReference type="GO" id="GO:0008955">
    <property type="term" value="F:peptidoglycan glycosyltransferase activity"/>
    <property type="evidence" value="ECO:0007669"/>
    <property type="project" value="UniProtKB-EC"/>
</dbReference>
<evidence type="ECO:0000256" key="10">
    <source>
        <dbReference type="ARBA" id="ARBA00022984"/>
    </source>
</evidence>
<keyword evidence="10" id="KW-0573">Peptidoglycan synthesis</keyword>
<keyword evidence="16" id="KW-0812">Transmembrane</keyword>
<keyword evidence="20" id="KW-1185">Reference proteome</keyword>
<dbReference type="Proteomes" id="UP000598997">
    <property type="component" value="Unassembled WGS sequence"/>
</dbReference>
<evidence type="ECO:0000256" key="9">
    <source>
        <dbReference type="ARBA" id="ARBA00022960"/>
    </source>
</evidence>
<accession>A0A917DKB8</accession>
<evidence type="ECO:0000256" key="13">
    <source>
        <dbReference type="ARBA" id="ARBA00034000"/>
    </source>
</evidence>
<evidence type="ECO:0000256" key="6">
    <source>
        <dbReference type="ARBA" id="ARBA00022676"/>
    </source>
</evidence>
<keyword evidence="8" id="KW-0378">Hydrolase</keyword>
<feature type="domain" description="Penicillin-binding protein transpeptidase" evidence="17">
    <location>
        <begin position="325"/>
        <end position="571"/>
    </location>
</feature>
<comment type="catalytic activity">
    <reaction evidence="13">
        <text>Preferential cleavage: (Ac)2-L-Lys-D-Ala-|-D-Ala. Also transpeptidation of peptidyl-alanyl moieties that are N-acyl substituents of D-alanine.</text>
        <dbReference type="EC" id="3.4.16.4"/>
    </reaction>
</comment>
<evidence type="ECO:0000256" key="16">
    <source>
        <dbReference type="SAM" id="Phobius"/>
    </source>
</evidence>
<dbReference type="InterPro" id="IPR023346">
    <property type="entry name" value="Lysozyme-like_dom_sf"/>
</dbReference>
<dbReference type="Pfam" id="PF00912">
    <property type="entry name" value="Transgly"/>
    <property type="match status" value="1"/>
</dbReference>
<feature type="domain" description="Glycosyl transferase family 51" evidence="18">
    <location>
        <begin position="70"/>
        <end position="242"/>
    </location>
</feature>
<comment type="pathway">
    <text evidence="1">Cell wall biogenesis; peptidoglycan biosynthesis.</text>
</comment>
<keyword evidence="11" id="KW-0511">Multifunctional enzyme</keyword>
<evidence type="ECO:0000256" key="8">
    <source>
        <dbReference type="ARBA" id="ARBA00022801"/>
    </source>
</evidence>
<evidence type="ECO:0000259" key="18">
    <source>
        <dbReference type="Pfam" id="PF00912"/>
    </source>
</evidence>
<dbReference type="GO" id="GO:0009002">
    <property type="term" value="F:serine-type D-Ala-D-Ala carboxypeptidase activity"/>
    <property type="evidence" value="ECO:0007669"/>
    <property type="project" value="UniProtKB-EC"/>
</dbReference>
<keyword evidence="4" id="KW-0121">Carboxypeptidase</keyword>
<evidence type="ECO:0008006" key="21">
    <source>
        <dbReference type="Google" id="ProtNLM"/>
    </source>
</evidence>
<dbReference type="OrthoDB" id="9766909at2"/>
<dbReference type="SUPFAM" id="SSF53955">
    <property type="entry name" value="Lysozyme-like"/>
    <property type="match status" value="1"/>
</dbReference>
<evidence type="ECO:0000259" key="17">
    <source>
        <dbReference type="Pfam" id="PF00905"/>
    </source>
</evidence>
<evidence type="ECO:0000256" key="2">
    <source>
        <dbReference type="ARBA" id="ARBA00007090"/>
    </source>
</evidence>
<evidence type="ECO:0000256" key="3">
    <source>
        <dbReference type="ARBA" id="ARBA00007739"/>
    </source>
</evidence>
<evidence type="ECO:0000256" key="12">
    <source>
        <dbReference type="ARBA" id="ARBA00023316"/>
    </source>
</evidence>
<keyword evidence="16" id="KW-1133">Transmembrane helix</keyword>
<evidence type="ECO:0000256" key="7">
    <source>
        <dbReference type="ARBA" id="ARBA00022679"/>
    </source>
</evidence>
<comment type="similarity">
    <text evidence="2">In the C-terminal section; belongs to the transpeptidase family.</text>
</comment>
<dbReference type="GO" id="GO:0030288">
    <property type="term" value="C:outer membrane-bounded periplasmic space"/>
    <property type="evidence" value="ECO:0007669"/>
    <property type="project" value="TreeGrafter"/>
</dbReference>
<dbReference type="FunFam" id="1.10.3810.10:FF:000001">
    <property type="entry name" value="Penicillin-binding protein 1A"/>
    <property type="match status" value="1"/>
</dbReference>
<dbReference type="GO" id="GO:0006508">
    <property type="term" value="P:proteolysis"/>
    <property type="evidence" value="ECO:0007669"/>
    <property type="project" value="UniProtKB-KW"/>
</dbReference>
<dbReference type="SUPFAM" id="SSF56601">
    <property type="entry name" value="beta-lactamase/transpeptidase-like"/>
    <property type="match status" value="1"/>
</dbReference>
<reference evidence="19 20" key="1">
    <citation type="journal article" date="2014" name="Int. J. Syst. Evol. Microbiol.">
        <title>Complete genome sequence of Corynebacterium casei LMG S-19264T (=DSM 44701T), isolated from a smear-ripened cheese.</title>
        <authorList>
            <consortium name="US DOE Joint Genome Institute (JGI-PGF)"/>
            <person name="Walter F."/>
            <person name="Albersmeier A."/>
            <person name="Kalinowski J."/>
            <person name="Ruckert C."/>
        </authorList>
    </citation>
    <scope>NUCLEOTIDE SEQUENCE [LARGE SCALE GENOMIC DNA]</scope>
    <source>
        <strain evidence="19 20">CGMCC 1.15358</strain>
    </source>
</reference>
<organism evidence="19 20">
    <name type="scientific">Croceicoccus pelagius</name>
    <dbReference type="NCBI Taxonomy" id="1703341"/>
    <lineage>
        <taxon>Bacteria</taxon>
        <taxon>Pseudomonadati</taxon>
        <taxon>Pseudomonadota</taxon>
        <taxon>Alphaproteobacteria</taxon>
        <taxon>Sphingomonadales</taxon>
        <taxon>Erythrobacteraceae</taxon>
        <taxon>Croceicoccus</taxon>
    </lineage>
</organism>
<feature type="region of interest" description="Disordered" evidence="15">
    <location>
        <begin position="621"/>
        <end position="676"/>
    </location>
</feature>
<protein>
    <recommendedName>
        <fullName evidence="21">Penicillin-insensitive transglycosylase</fullName>
    </recommendedName>
</protein>
<dbReference type="GO" id="GO:0009252">
    <property type="term" value="P:peptidoglycan biosynthetic process"/>
    <property type="evidence" value="ECO:0007669"/>
    <property type="project" value="UniProtKB-KW"/>
</dbReference>
<keyword evidence="12" id="KW-0961">Cell wall biogenesis/degradation</keyword>
<dbReference type="InterPro" id="IPR050396">
    <property type="entry name" value="Glycosyltr_51/Transpeptidase"/>
</dbReference>
<dbReference type="InterPro" id="IPR001460">
    <property type="entry name" value="PCN-bd_Tpept"/>
</dbReference>
<keyword evidence="5" id="KW-0645">Protease</keyword>
<sequence length="676" mass="72781">MGTQPLKDNRYADAAGRGYNVVRGWPFWFQGLLAALVLFVGWEIYAAPPWKLGGPPPPQGIDFLATDGTVIAHRGPKSAVPVNAEELPDHVVQAFLAIEDRRFYEHGGVDFRGLARATVTNLKAGGVVQGGSTITQQYVKNAFLTQDRTFVRKGKEMLLADWAEMWMSKNEILSRYLELCYFGEGQYGLVAASHHYFDRSPEDLTLGQAALLAGMVKAPSRLSPLENREASFERMRVVLGAMAYAGFITEDEAKEEPDPKVTPGAEDDEGPSGTWFVDWLMPQLPEGFSGSVQTTLEPDAQARAERVVRNARLGGAEVALIAMRPNGAIAAMVGGKKWTPEAFNRATTAKRQPGSTFKLFDYFAAIRDGATADTLIEDGPIEIDGWQPKNAYSGYYGQIPLSRAFAISSNTAAIRIAQDVGPDEVIDTARDLGVESEIPETPSMALGTGSLTLKELAAAYAAFALGKYPVEPYGLAEEAATPWRSLDAKREWVPMLKLLYGAANSGTGRAAVINGQPTFGKTGTTQEGRDALFVGFAGNMVTAVWVGRDDNKPIPGNHGGGNPAQIWKQFMSGVKLEPLRLPLKVNQIKRPAPRRTMSAEDADMSTIEIGDMDEGDFDIMVPEGIPDLPEGLGQPAPIGAEGDEPSVPQTDIRVPATPPQAEPAQPSANGPGPAPE</sequence>
<dbReference type="PANTHER" id="PTHR32282">
    <property type="entry name" value="BINDING PROTEIN TRANSPEPTIDASE, PUTATIVE-RELATED"/>
    <property type="match status" value="1"/>
</dbReference>
<keyword evidence="9" id="KW-0133">Cell shape</keyword>
<dbReference type="Pfam" id="PF00905">
    <property type="entry name" value="Transpeptidase"/>
    <property type="match status" value="1"/>
</dbReference>
<dbReference type="InterPro" id="IPR001264">
    <property type="entry name" value="Glyco_trans_51"/>
</dbReference>
<comment type="caution">
    <text evidence="19">The sequence shown here is derived from an EMBL/GenBank/DDBJ whole genome shotgun (WGS) entry which is preliminary data.</text>
</comment>
<comment type="catalytic activity">
    <reaction evidence="14">
        <text>[GlcNAc-(1-&gt;4)-Mur2Ac(oyl-L-Ala-gamma-D-Glu-L-Lys-D-Ala-D-Ala)](n)-di-trans,octa-cis-undecaprenyl diphosphate + beta-D-GlcNAc-(1-&gt;4)-Mur2Ac(oyl-L-Ala-gamma-D-Glu-L-Lys-D-Ala-D-Ala)-di-trans,octa-cis-undecaprenyl diphosphate = [GlcNAc-(1-&gt;4)-Mur2Ac(oyl-L-Ala-gamma-D-Glu-L-Lys-D-Ala-D-Ala)](n+1)-di-trans,octa-cis-undecaprenyl diphosphate + di-trans,octa-cis-undecaprenyl diphosphate + H(+)</text>
        <dbReference type="Rhea" id="RHEA:23708"/>
        <dbReference type="Rhea" id="RHEA-COMP:9602"/>
        <dbReference type="Rhea" id="RHEA-COMP:9603"/>
        <dbReference type="ChEBI" id="CHEBI:15378"/>
        <dbReference type="ChEBI" id="CHEBI:58405"/>
        <dbReference type="ChEBI" id="CHEBI:60033"/>
        <dbReference type="ChEBI" id="CHEBI:78435"/>
        <dbReference type="EC" id="2.4.99.28"/>
    </reaction>
</comment>
<dbReference type="PANTHER" id="PTHR32282:SF33">
    <property type="entry name" value="PEPTIDOGLYCAN GLYCOSYLTRANSFERASE"/>
    <property type="match status" value="1"/>
</dbReference>
<evidence type="ECO:0000256" key="1">
    <source>
        <dbReference type="ARBA" id="ARBA00004752"/>
    </source>
</evidence>
<dbReference type="RefSeq" id="WP_066760948.1">
    <property type="nucleotide sequence ID" value="NZ_BMIO01000005.1"/>
</dbReference>
<dbReference type="Gene3D" id="3.40.710.10">
    <property type="entry name" value="DD-peptidase/beta-lactamase superfamily"/>
    <property type="match status" value="1"/>
</dbReference>
<dbReference type="GO" id="GO:0008360">
    <property type="term" value="P:regulation of cell shape"/>
    <property type="evidence" value="ECO:0007669"/>
    <property type="project" value="UniProtKB-KW"/>
</dbReference>
<keyword evidence="6" id="KW-0328">Glycosyltransferase</keyword>
<keyword evidence="16" id="KW-0472">Membrane</keyword>
<dbReference type="InterPro" id="IPR012338">
    <property type="entry name" value="Beta-lactam/transpept-like"/>
</dbReference>
<evidence type="ECO:0000256" key="5">
    <source>
        <dbReference type="ARBA" id="ARBA00022670"/>
    </source>
</evidence>
<name>A0A917DKB8_9SPHN</name>
<evidence type="ECO:0000256" key="4">
    <source>
        <dbReference type="ARBA" id="ARBA00022645"/>
    </source>
</evidence>
<proteinExistence type="inferred from homology"/>
<dbReference type="AlphaFoldDB" id="A0A917DKB8"/>